<evidence type="ECO:0000313" key="1">
    <source>
        <dbReference type="EMBL" id="NMG24111.1"/>
    </source>
</evidence>
<dbReference type="RefSeq" id="WP_169117534.1">
    <property type="nucleotide sequence ID" value="NZ_WTVG02000037.1"/>
</dbReference>
<keyword evidence="2" id="KW-1185">Reference proteome</keyword>
<evidence type="ECO:0000313" key="2">
    <source>
        <dbReference type="Proteomes" id="UP000615989"/>
    </source>
</evidence>
<name>A0ABX1PIF6_9RHOO</name>
<dbReference type="EMBL" id="WTVG01000010">
    <property type="protein sequence ID" value="NMG24111.1"/>
    <property type="molecule type" value="Genomic_DNA"/>
</dbReference>
<sequence length="256" mass="27714">MKRVLRFRRRVAYRAGMIVAAGLLAFAAEIFPSPILAQTPAPFSAAEPGTAPPAPWRHQPLPRVERQNRFDLVEDDGRTVLRVRSDAAASTLAQPLDVDPAQTPVLEWRWKVSRPVAGSDFGHKGGDDYAGRVYVLFDYPVERLSLADRARITLGRALYGADLPAAAIAYVWGTAQPPGAIGPNPYTDRVRMVVVASGAAHAGQWVSVRRNVAADFRAAFGEAAPRIVGIAVSADTDNTGEQVTTLFGDLRFVAER</sequence>
<gene>
    <name evidence="1" type="ORF">GO606_05100</name>
</gene>
<proteinExistence type="predicted"/>
<dbReference type="Proteomes" id="UP000615989">
    <property type="component" value="Unassembled WGS sequence"/>
</dbReference>
<reference evidence="1" key="1">
    <citation type="submission" date="2019-12" db="EMBL/GenBank/DDBJ databases">
        <title>Comparative genomics gives insights into the taxonomy of the Azoarcus-Aromatoleum group and reveals separate origins of nif in the plant-associated Azoarcus and non-plant-associated Aromatoleum sub-groups.</title>
        <authorList>
            <person name="Lafos M."/>
            <person name="Maluk M."/>
            <person name="Batista M."/>
            <person name="Junghare M."/>
            <person name="Carmona M."/>
            <person name="Faoro H."/>
            <person name="Cruz L.M."/>
            <person name="Battistoni F."/>
            <person name="De Souza E."/>
            <person name="Pedrosa F."/>
            <person name="Chen W.-M."/>
            <person name="Poole P.S."/>
            <person name="Dixon R.A."/>
            <person name="James E.K."/>
        </authorList>
    </citation>
    <scope>NUCLEOTIDE SEQUENCE</scope>
    <source>
        <strain evidence="1">LuFRes1</strain>
    </source>
</reference>
<dbReference type="InterPro" id="IPR021409">
    <property type="entry name" value="DUF3047"/>
</dbReference>
<protein>
    <submittedName>
        <fullName evidence="1">DUF3047 domain-containing protein</fullName>
    </submittedName>
</protein>
<accession>A0ABX1PIF6</accession>
<organism evidence="1 2">
    <name type="scientific">Aromatoleum anaerobium</name>
    <dbReference type="NCBI Taxonomy" id="182180"/>
    <lineage>
        <taxon>Bacteria</taxon>
        <taxon>Pseudomonadati</taxon>
        <taxon>Pseudomonadota</taxon>
        <taxon>Betaproteobacteria</taxon>
        <taxon>Rhodocyclales</taxon>
        <taxon>Rhodocyclaceae</taxon>
        <taxon>Aromatoleum</taxon>
    </lineage>
</organism>
<comment type="caution">
    <text evidence="1">The sequence shown here is derived from an EMBL/GenBank/DDBJ whole genome shotgun (WGS) entry which is preliminary data.</text>
</comment>
<dbReference type="Pfam" id="PF11249">
    <property type="entry name" value="DUF3047"/>
    <property type="match status" value="1"/>
</dbReference>